<keyword evidence="2" id="KW-0732">Signal</keyword>
<sequence length="373" mass="39474">MSYRFLSAALLVLLVVPVLAAELVIGQAAPLSGSIASTGQRMVLGARIWFDHVNAQGGIHGARLRHVVRDDAYQVEQTVAQTRKLIAEDQALALIGFAGTANIAELLKQRVLSEAGIALVAPYTGGAPLREAGNTSIFHIRASYADEAEHMVKQLSTLGYERIGVLYQDDAFGKSGLDGVKDALARRKLQPLLAVGYPRNTAEVNPAVTAMLKAQPAAIIMVAVNKPAAAFAKAYRAGGGAAQLMNISVVDPAELVRLAGIEAVRGLGISQVVPYPYTPNLPVLKEFQALLKQYGDGAEPSYTAFEEFIGAKVLTEALRRAGPAPTRAKLNAALASLSPYDVGGYRVDFGARKRSGSSFVEVTVIGGDGRLLK</sequence>
<dbReference type="InterPro" id="IPR028082">
    <property type="entry name" value="Peripla_BP_I"/>
</dbReference>
<dbReference type="AlphaFoldDB" id="A0A1K2H8W5"/>
<reference evidence="4 5" key="1">
    <citation type="submission" date="2016-11" db="EMBL/GenBank/DDBJ databases">
        <authorList>
            <person name="Jaros S."/>
            <person name="Januszkiewicz K."/>
            <person name="Wedrychowicz H."/>
        </authorList>
    </citation>
    <scope>NUCLEOTIDE SEQUENCE [LARGE SCALE GENOMIC DNA]</scope>
    <source>
        <strain evidence="4 5">DSM 18899</strain>
    </source>
</reference>
<accession>A0A1K2H8W5</accession>
<evidence type="ECO:0000256" key="2">
    <source>
        <dbReference type="ARBA" id="ARBA00022729"/>
    </source>
</evidence>
<evidence type="ECO:0000313" key="4">
    <source>
        <dbReference type="EMBL" id="SFZ73292.1"/>
    </source>
</evidence>
<keyword evidence="5" id="KW-1185">Reference proteome</keyword>
<evidence type="ECO:0000313" key="5">
    <source>
        <dbReference type="Proteomes" id="UP000186513"/>
    </source>
</evidence>
<name>A0A1K2H8W5_9NEIS</name>
<dbReference type="Proteomes" id="UP000186513">
    <property type="component" value="Unassembled WGS sequence"/>
</dbReference>
<feature type="domain" description="Leucine-binding protein" evidence="3">
    <location>
        <begin position="24"/>
        <end position="353"/>
    </location>
</feature>
<dbReference type="STRING" id="1121279.SAMN02745887_00759"/>
<dbReference type="SUPFAM" id="SSF53822">
    <property type="entry name" value="Periplasmic binding protein-like I"/>
    <property type="match status" value="1"/>
</dbReference>
<dbReference type="OrthoDB" id="8871989at2"/>
<dbReference type="Pfam" id="PF13458">
    <property type="entry name" value="Peripla_BP_6"/>
    <property type="match status" value="1"/>
</dbReference>
<comment type="similarity">
    <text evidence="1">Belongs to the leucine-binding protein family.</text>
</comment>
<gene>
    <name evidence="4" type="ORF">SAMN02745887_00759</name>
</gene>
<proteinExistence type="inferred from homology"/>
<dbReference type="EMBL" id="FPKR01000003">
    <property type="protein sequence ID" value="SFZ73292.1"/>
    <property type="molecule type" value="Genomic_DNA"/>
</dbReference>
<dbReference type="RefSeq" id="WP_072427311.1">
    <property type="nucleotide sequence ID" value="NZ_FPKR01000003.1"/>
</dbReference>
<dbReference type="InterPro" id="IPR028081">
    <property type="entry name" value="Leu-bd"/>
</dbReference>
<evidence type="ECO:0000259" key="3">
    <source>
        <dbReference type="Pfam" id="PF13458"/>
    </source>
</evidence>
<organism evidence="4 5">
    <name type="scientific">Chitinimonas taiwanensis DSM 18899</name>
    <dbReference type="NCBI Taxonomy" id="1121279"/>
    <lineage>
        <taxon>Bacteria</taxon>
        <taxon>Pseudomonadati</taxon>
        <taxon>Pseudomonadota</taxon>
        <taxon>Betaproteobacteria</taxon>
        <taxon>Neisseriales</taxon>
        <taxon>Chitinibacteraceae</taxon>
        <taxon>Chitinimonas</taxon>
    </lineage>
</organism>
<evidence type="ECO:0000256" key="1">
    <source>
        <dbReference type="ARBA" id="ARBA00010062"/>
    </source>
</evidence>
<dbReference type="CDD" id="cd06326">
    <property type="entry name" value="PBP1_ABC_ligand_binding-like"/>
    <property type="match status" value="1"/>
</dbReference>
<dbReference type="Gene3D" id="3.40.50.2300">
    <property type="match status" value="2"/>
</dbReference>
<dbReference type="PANTHER" id="PTHR47235:SF1">
    <property type="entry name" value="BLR6548 PROTEIN"/>
    <property type="match status" value="1"/>
</dbReference>
<dbReference type="PANTHER" id="PTHR47235">
    <property type="entry name" value="BLR6548 PROTEIN"/>
    <property type="match status" value="1"/>
</dbReference>
<protein>
    <submittedName>
        <fullName evidence="4">ABC-type branched-chain amino acid transport system, substrate-binding protein</fullName>
    </submittedName>
</protein>